<sequence>MAVSGCGSDDSTGPTLPPLGSTVPPPSGPPTAHVPDSPTLRSDLLATFQLPPGFTPLDDPEPGITGAGERTDPPQCAKVLAPIADQASGAAARAAAQFSGPDFSSIDIDAAAYLNGAAAQAFSTAQSLLRECTSYSGTDADNTVVDFRVGGLEQPTAGDASTAFRVHTSSEGFTLYSAVSVTLVGATVVQVALTSQREPDPQQFSALTAAQVQKLRHITGP</sequence>
<keyword evidence="3" id="KW-1185">Reference proteome</keyword>
<name>A0A849C311_9NOCA</name>
<evidence type="ECO:0000256" key="1">
    <source>
        <dbReference type="SAM" id="MobiDB-lite"/>
    </source>
</evidence>
<protein>
    <recommendedName>
        <fullName evidence="4">Sensor domain-containing protein</fullName>
    </recommendedName>
</protein>
<evidence type="ECO:0000313" key="2">
    <source>
        <dbReference type="EMBL" id="NNH72128.1"/>
    </source>
</evidence>
<evidence type="ECO:0000313" key="3">
    <source>
        <dbReference type="Proteomes" id="UP000586827"/>
    </source>
</evidence>
<evidence type="ECO:0008006" key="4">
    <source>
        <dbReference type="Google" id="ProtNLM"/>
    </source>
</evidence>
<dbReference type="EMBL" id="JABELX010000007">
    <property type="protein sequence ID" value="NNH72128.1"/>
    <property type="molecule type" value="Genomic_DNA"/>
</dbReference>
<feature type="region of interest" description="Disordered" evidence="1">
    <location>
        <begin position="1"/>
        <end position="74"/>
    </location>
</feature>
<proteinExistence type="predicted"/>
<gene>
    <name evidence="2" type="ORF">HLB23_20075</name>
</gene>
<reference evidence="2 3" key="1">
    <citation type="submission" date="2020-05" db="EMBL/GenBank/DDBJ databases">
        <title>MicrobeNet Type strains.</title>
        <authorList>
            <person name="Nicholson A.C."/>
        </authorList>
    </citation>
    <scope>NUCLEOTIDE SEQUENCE [LARGE SCALE GENOMIC DNA]</scope>
    <source>
        <strain evidence="2 3">JCM 3224</strain>
    </source>
</reference>
<comment type="caution">
    <text evidence="2">The sequence shown here is derived from an EMBL/GenBank/DDBJ whole genome shotgun (WGS) entry which is preliminary data.</text>
</comment>
<feature type="compositionally biased region" description="Low complexity" evidence="1">
    <location>
        <begin position="11"/>
        <end position="22"/>
    </location>
</feature>
<organism evidence="2 3">
    <name type="scientific">Nocardia uniformis</name>
    <dbReference type="NCBI Taxonomy" id="53432"/>
    <lineage>
        <taxon>Bacteria</taxon>
        <taxon>Bacillati</taxon>
        <taxon>Actinomycetota</taxon>
        <taxon>Actinomycetes</taxon>
        <taxon>Mycobacteriales</taxon>
        <taxon>Nocardiaceae</taxon>
        <taxon>Nocardia</taxon>
    </lineage>
</organism>
<dbReference type="Proteomes" id="UP000586827">
    <property type="component" value="Unassembled WGS sequence"/>
</dbReference>
<dbReference type="AlphaFoldDB" id="A0A849C311"/>
<accession>A0A849C311</accession>